<evidence type="ECO:0000256" key="4">
    <source>
        <dbReference type="ARBA" id="ARBA00022691"/>
    </source>
</evidence>
<feature type="coiled-coil region" evidence="8">
    <location>
        <begin position="2"/>
        <end position="29"/>
    </location>
</feature>
<dbReference type="InterPro" id="IPR002052">
    <property type="entry name" value="DNA_methylase_N6_adenine_CS"/>
</dbReference>
<sequence>MENNIKIDKDKLIQELKQLHKQLVNVYDEIFEYKFSTDQEFIDFIESQYTDEGIAKKDREAWNKNYCHRAAYTLLNKILFIRICEDKGFMTREEDYVVGELENEHAGQKLSKKGLEKWKTLITKSTFGELVNFAFADMKKSYNNISLYKQEKYDALNPTEEEFDLYYVDLEVDKRNVKLIKKFDDVLDIVIKKLGKDRNFKVIDSNILGDVYEKFMDRETRKAVGQFYTPEFVIEYILNNTVAEADVLENPFVTVADIACGSGHFLTMAYDILRRKFKDNLASLQVKYANEIYTIKKNGKDQEITGKQYWQEKNIHYHLLKNCIYGADIDSFAVQLATINLLLKDLDNFTDELNIIEADSLIRWEEEYDLDELKKELQKKHETVTVRQVNWLGEEEKRKVTQKKQKVNLKHQSGKVEVITKEKAKEVVKLCSFFNTTFEYVLGNPPYIRHEKIKNKTYLSKNYDVFNNISDIYTYFFERGMAMLNRNGKLGFITSNKFTRTNYGKELRSFLSNKFTIGVCQESCRIKIKKFYELPC</sequence>
<reference evidence="10" key="1">
    <citation type="journal article" date="2018" name="Antonie Van Leeuwenhoek">
        <title>Proteinivorax hydrogeniformans sp. nov., an anaerobic, haloalkaliphilic bacterium fermenting proteinaceous compounds with high hydrogen production.</title>
        <authorList>
            <person name="Boltyanskaya Y."/>
            <person name="Detkova E."/>
            <person name="Pimenov N."/>
            <person name="Kevbrin V."/>
        </authorList>
    </citation>
    <scope>NUCLEOTIDE SEQUENCE</scope>
    <source>
        <strain evidence="10">Z-710</strain>
    </source>
</reference>
<evidence type="ECO:0000259" key="9">
    <source>
        <dbReference type="Pfam" id="PF07669"/>
    </source>
</evidence>
<dbReference type="PRINTS" id="PR00507">
    <property type="entry name" value="N12N6MTFRASE"/>
</dbReference>
<evidence type="ECO:0000256" key="1">
    <source>
        <dbReference type="ARBA" id="ARBA00011900"/>
    </source>
</evidence>
<evidence type="ECO:0000256" key="6">
    <source>
        <dbReference type="ARBA" id="ARBA00023125"/>
    </source>
</evidence>
<accession>A0AAU8HRF2</accession>
<dbReference type="AlphaFoldDB" id="A0AAU8HRF2"/>
<evidence type="ECO:0000256" key="3">
    <source>
        <dbReference type="ARBA" id="ARBA00022679"/>
    </source>
</evidence>
<dbReference type="EMBL" id="CP159485">
    <property type="protein sequence ID" value="XCI27899.1"/>
    <property type="molecule type" value="Genomic_DNA"/>
</dbReference>
<dbReference type="Gene3D" id="3.40.50.150">
    <property type="entry name" value="Vaccinia Virus protein VP39"/>
    <property type="match status" value="1"/>
</dbReference>
<keyword evidence="4" id="KW-0949">S-adenosyl-L-methionine</keyword>
<dbReference type="GO" id="GO:0009007">
    <property type="term" value="F:site-specific DNA-methyltransferase (adenine-specific) activity"/>
    <property type="evidence" value="ECO:0007669"/>
    <property type="project" value="UniProtKB-EC"/>
</dbReference>
<keyword evidence="8" id="KW-0175">Coiled coil</keyword>
<feature type="domain" description="Type II methyltransferase M.TaqI-like" evidence="9">
    <location>
        <begin position="322"/>
        <end position="516"/>
    </location>
</feature>
<protein>
    <recommendedName>
        <fullName evidence="1">site-specific DNA-methyltransferase (adenine-specific)</fullName>
        <ecNumber evidence="1">2.1.1.72</ecNumber>
    </recommendedName>
</protein>
<evidence type="ECO:0000256" key="7">
    <source>
        <dbReference type="ARBA" id="ARBA00047942"/>
    </source>
</evidence>
<gene>
    <name evidence="10" type="ORF">PRVXH_001823</name>
</gene>
<dbReference type="Pfam" id="PF07669">
    <property type="entry name" value="Eco57I"/>
    <property type="match status" value="1"/>
</dbReference>
<evidence type="ECO:0000313" key="10">
    <source>
        <dbReference type="EMBL" id="XCI27899.1"/>
    </source>
</evidence>
<keyword evidence="5" id="KW-0680">Restriction system</keyword>
<evidence type="ECO:0000256" key="5">
    <source>
        <dbReference type="ARBA" id="ARBA00022747"/>
    </source>
</evidence>
<dbReference type="PANTHER" id="PTHR33841:SF6">
    <property type="entry name" value="TYPE II METHYLTRANSFERASE M.HINDII"/>
    <property type="match status" value="1"/>
</dbReference>
<comment type="catalytic activity">
    <reaction evidence="7">
        <text>a 2'-deoxyadenosine in DNA + S-adenosyl-L-methionine = an N(6)-methyl-2'-deoxyadenosine in DNA + S-adenosyl-L-homocysteine + H(+)</text>
        <dbReference type="Rhea" id="RHEA:15197"/>
        <dbReference type="Rhea" id="RHEA-COMP:12418"/>
        <dbReference type="Rhea" id="RHEA-COMP:12419"/>
        <dbReference type="ChEBI" id="CHEBI:15378"/>
        <dbReference type="ChEBI" id="CHEBI:57856"/>
        <dbReference type="ChEBI" id="CHEBI:59789"/>
        <dbReference type="ChEBI" id="CHEBI:90615"/>
        <dbReference type="ChEBI" id="CHEBI:90616"/>
        <dbReference type="EC" id="2.1.1.72"/>
    </reaction>
</comment>
<dbReference type="GO" id="GO:0032259">
    <property type="term" value="P:methylation"/>
    <property type="evidence" value="ECO:0007669"/>
    <property type="project" value="UniProtKB-KW"/>
</dbReference>
<organism evidence="10">
    <name type="scientific">Proteinivorax hydrogeniformans</name>
    <dbReference type="NCBI Taxonomy" id="1826727"/>
    <lineage>
        <taxon>Bacteria</taxon>
        <taxon>Bacillati</taxon>
        <taxon>Bacillota</taxon>
        <taxon>Clostridia</taxon>
        <taxon>Eubacteriales</taxon>
        <taxon>Proteinivoracaceae</taxon>
        <taxon>Proteinivorax</taxon>
    </lineage>
</organism>
<reference evidence="10" key="2">
    <citation type="submission" date="2024-06" db="EMBL/GenBank/DDBJ databases">
        <authorList>
            <person name="Petrova K.O."/>
            <person name="Toshchakov S.V."/>
            <person name="Boltjanskaja Y.V."/>
            <person name="Kevbrin V.V."/>
        </authorList>
    </citation>
    <scope>NUCLEOTIDE SEQUENCE</scope>
    <source>
        <strain evidence="10">Z-710</strain>
    </source>
</reference>
<dbReference type="PANTHER" id="PTHR33841">
    <property type="entry name" value="DNA METHYLTRANSFERASE YEEA-RELATED"/>
    <property type="match status" value="1"/>
</dbReference>
<keyword evidence="6" id="KW-0238">DNA-binding</keyword>
<dbReference type="InterPro" id="IPR011639">
    <property type="entry name" value="MethylTrfase_TaqI-like_dom"/>
</dbReference>
<evidence type="ECO:0000256" key="8">
    <source>
        <dbReference type="SAM" id="Coils"/>
    </source>
</evidence>
<dbReference type="REBASE" id="852761">
    <property type="entry name" value="M.PhyZ710ORF1823P"/>
</dbReference>
<dbReference type="InterPro" id="IPR050953">
    <property type="entry name" value="N4_N6_ade-DNA_methylase"/>
</dbReference>
<keyword evidence="2 10" id="KW-0489">Methyltransferase</keyword>
<name>A0AAU8HRF2_9FIRM</name>
<keyword evidence="3" id="KW-0808">Transferase</keyword>
<dbReference type="GO" id="GO:0003677">
    <property type="term" value="F:DNA binding"/>
    <property type="evidence" value="ECO:0007669"/>
    <property type="project" value="UniProtKB-KW"/>
</dbReference>
<dbReference type="EC" id="2.1.1.72" evidence="1"/>
<dbReference type="RefSeq" id="WP_353892477.1">
    <property type="nucleotide sequence ID" value="NZ_CP159485.1"/>
</dbReference>
<dbReference type="InterPro" id="IPR029063">
    <property type="entry name" value="SAM-dependent_MTases_sf"/>
</dbReference>
<dbReference type="GO" id="GO:0009307">
    <property type="term" value="P:DNA restriction-modification system"/>
    <property type="evidence" value="ECO:0007669"/>
    <property type="project" value="UniProtKB-KW"/>
</dbReference>
<dbReference type="SUPFAM" id="SSF53335">
    <property type="entry name" value="S-adenosyl-L-methionine-dependent methyltransferases"/>
    <property type="match status" value="1"/>
</dbReference>
<proteinExistence type="predicted"/>
<evidence type="ECO:0000256" key="2">
    <source>
        <dbReference type="ARBA" id="ARBA00022603"/>
    </source>
</evidence>
<dbReference type="PROSITE" id="PS00092">
    <property type="entry name" value="N6_MTASE"/>
    <property type="match status" value="1"/>
</dbReference>